<dbReference type="AlphaFoldDB" id="A0A2R6QQ12"/>
<dbReference type="FunCoup" id="A0A2R6QQ12">
    <property type="interactions" value="1722"/>
</dbReference>
<dbReference type="Pfam" id="PF15306">
    <property type="entry name" value="LIN37"/>
    <property type="match status" value="1"/>
</dbReference>
<dbReference type="OrthoDB" id="1735564at2759"/>
<dbReference type="Proteomes" id="UP000241394">
    <property type="component" value="Chromosome LG14"/>
</dbReference>
<reference evidence="3" key="2">
    <citation type="journal article" date="2018" name="BMC Genomics">
        <title>A manually annotated Actinidia chinensis var. chinensis (kiwifruit) genome highlights the challenges associated with draft genomes and gene prediction in plants.</title>
        <authorList>
            <person name="Pilkington S.M."/>
            <person name="Crowhurst R."/>
            <person name="Hilario E."/>
            <person name="Nardozza S."/>
            <person name="Fraser L."/>
            <person name="Peng Y."/>
            <person name="Gunaseelan K."/>
            <person name="Simpson R."/>
            <person name="Tahir J."/>
            <person name="Deroles S.C."/>
            <person name="Templeton K."/>
            <person name="Luo Z."/>
            <person name="Davy M."/>
            <person name="Cheng C."/>
            <person name="McNeilage M."/>
            <person name="Scaglione D."/>
            <person name="Liu Y."/>
            <person name="Zhang Q."/>
            <person name="Datson P."/>
            <person name="De Silva N."/>
            <person name="Gardiner S.E."/>
            <person name="Bassett H."/>
            <person name="Chagne D."/>
            <person name="McCallum J."/>
            <person name="Dzierzon H."/>
            <person name="Deng C."/>
            <person name="Wang Y.Y."/>
            <person name="Barron L."/>
            <person name="Manako K."/>
            <person name="Bowen J."/>
            <person name="Foster T.M."/>
            <person name="Erridge Z.A."/>
            <person name="Tiffin H."/>
            <person name="Waite C.N."/>
            <person name="Davies K.M."/>
            <person name="Grierson E.P."/>
            <person name="Laing W.A."/>
            <person name="Kirk R."/>
            <person name="Chen X."/>
            <person name="Wood M."/>
            <person name="Montefiori M."/>
            <person name="Brummell D.A."/>
            <person name="Schwinn K.E."/>
            <person name="Catanach A."/>
            <person name="Fullerton C."/>
            <person name="Li D."/>
            <person name="Meiyalaghan S."/>
            <person name="Nieuwenhuizen N."/>
            <person name="Read N."/>
            <person name="Prakash R."/>
            <person name="Hunter D."/>
            <person name="Zhang H."/>
            <person name="McKenzie M."/>
            <person name="Knabel M."/>
            <person name="Harris A."/>
            <person name="Allan A.C."/>
            <person name="Gleave A."/>
            <person name="Chen A."/>
            <person name="Janssen B.J."/>
            <person name="Plunkett B."/>
            <person name="Ampomah-Dwamena C."/>
            <person name="Voogd C."/>
            <person name="Leif D."/>
            <person name="Lafferty D."/>
            <person name="Souleyre E.J.F."/>
            <person name="Varkonyi-Gasic E."/>
            <person name="Gambi F."/>
            <person name="Hanley J."/>
            <person name="Yao J.L."/>
            <person name="Cheung J."/>
            <person name="David K.M."/>
            <person name="Warren B."/>
            <person name="Marsh K."/>
            <person name="Snowden K.C."/>
            <person name="Lin-Wang K."/>
            <person name="Brian L."/>
            <person name="Martinez-Sanchez M."/>
            <person name="Wang M."/>
            <person name="Ileperuma N."/>
            <person name="Macnee N."/>
            <person name="Campin R."/>
            <person name="McAtee P."/>
            <person name="Drummond R.S.M."/>
            <person name="Espley R.V."/>
            <person name="Ireland H.S."/>
            <person name="Wu R."/>
            <person name="Atkinson R.G."/>
            <person name="Karunairetnam S."/>
            <person name="Bulley S."/>
            <person name="Chunkath S."/>
            <person name="Hanley Z."/>
            <person name="Storey R."/>
            <person name="Thrimawithana A.H."/>
            <person name="Thomson S."/>
            <person name="David C."/>
            <person name="Testolin R."/>
            <person name="Huang H."/>
            <person name="Hellens R.P."/>
            <person name="Schaffer R.J."/>
        </authorList>
    </citation>
    <scope>NUCLEOTIDE SEQUENCE [LARGE SCALE GENOMIC DNA]</scope>
    <source>
        <strain evidence="3">cv. Red5</strain>
    </source>
</reference>
<feature type="compositionally biased region" description="Pro residues" evidence="1">
    <location>
        <begin position="27"/>
        <end position="37"/>
    </location>
</feature>
<feature type="compositionally biased region" description="Acidic residues" evidence="1">
    <location>
        <begin position="279"/>
        <end position="288"/>
    </location>
</feature>
<feature type="compositionally biased region" description="Basic and acidic residues" evidence="1">
    <location>
        <begin position="202"/>
        <end position="215"/>
    </location>
</feature>
<proteinExistence type="predicted"/>
<sequence length="348" mass="38176">MALPSSPADPPSTAPTAPRLFSTAPLPSRPPTSPFPQPHYHHHQQRPHLVATYPQPQPQPQSQSQSLPQPPLYASPNLSPRVNAAGIHPQLATKPHAPTPRGILYPVASSGRGFLPKAIYPDPTVTIANPGGFRVGSGYPNTVRAFGFPHSDSVHLIRPGHLQHNFLSSIGSNAVSGTVKGVQVSTGLKVAPSQPSVSDGNGYKDQRDRSRDDSFVTVRERKVRICEGSSLYSLCRSWLRNGFPEESQPQFVDGAKSLPKPSSTPVADTPLPPKKEVDKEEEEEEEKSVDDLSPKDLLQRHVKRAKRVRAQLREERLQRIARYKTRLALLLPPLSEQQQLTNDTATSH</sequence>
<accession>A0A2R6QQ12</accession>
<evidence type="ECO:0000313" key="2">
    <source>
        <dbReference type="EMBL" id="PSS11974.1"/>
    </source>
</evidence>
<dbReference type="PANTHER" id="PTHR37173">
    <property type="entry name" value="HYDROXYPROLINE-RICH GLYCOPROTEIN FAMILY PROTEIN"/>
    <property type="match status" value="1"/>
</dbReference>
<name>A0A2R6QQ12_ACTCC</name>
<protein>
    <submittedName>
        <fullName evidence="2">Protein lin-37 like</fullName>
    </submittedName>
</protein>
<reference evidence="2 3" key="1">
    <citation type="submission" date="2017-07" db="EMBL/GenBank/DDBJ databases">
        <title>An improved, manually edited Actinidia chinensis var. chinensis (kiwifruit) genome highlights the challenges associated with draft genomes and gene prediction in plants.</title>
        <authorList>
            <person name="Pilkington S."/>
            <person name="Crowhurst R."/>
            <person name="Hilario E."/>
            <person name="Nardozza S."/>
            <person name="Fraser L."/>
            <person name="Peng Y."/>
            <person name="Gunaseelan K."/>
            <person name="Simpson R."/>
            <person name="Tahir J."/>
            <person name="Deroles S."/>
            <person name="Templeton K."/>
            <person name="Luo Z."/>
            <person name="Davy M."/>
            <person name="Cheng C."/>
            <person name="Mcneilage M."/>
            <person name="Scaglione D."/>
            <person name="Liu Y."/>
            <person name="Zhang Q."/>
            <person name="Datson P."/>
            <person name="De Silva N."/>
            <person name="Gardiner S."/>
            <person name="Bassett H."/>
            <person name="Chagne D."/>
            <person name="Mccallum J."/>
            <person name="Dzierzon H."/>
            <person name="Deng C."/>
            <person name="Wang Y.-Y."/>
            <person name="Barron N."/>
            <person name="Manako K."/>
            <person name="Bowen J."/>
            <person name="Foster T."/>
            <person name="Erridge Z."/>
            <person name="Tiffin H."/>
            <person name="Waite C."/>
            <person name="Davies K."/>
            <person name="Grierson E."/>
            <person name="Laing W."/>
            <person name="Kirk R."/>
            <person name="Chen X."/>
            <person name="Wood M."/>
            <person name="Montefiori M."/>
            <person name="Brummell D."/>
            <person name="Schwinn K."/>
            <person name="Catanach A."/>
            <person name="Fullerton C."/>
            <person name="Li D."/>
            <person name="Meiyalaghan S."/>
            <person name="Nieuwenhuizen N."/>
            <person name="Read N."/>
            <person name="Prakash R."/>
            <person name="Hunter D."/>
            <person name="Zhang H."/>
            <person name="Mckenzie M."/>
            <person name="Knabel M."/>
            <person name="Harris A."/>
            <person name="Allan A."/>
            <person name="Chen A."/>
            <person name="Janssen B."/>
            <person name="Plunkett B."/>
            <person name="Dwamena C."/>
            <person name="Voogd C."/>
            <person name="Leif D."/>
            <person name="Lafferty D."/>
            <person name="Souleyre E."/>
            <person name="Varkonyi-Gasic E."/>
            <person name="Gambi F."/>
            <person name="Hanley J."/>
            <person name="Yao J.-L."/>
            <person name="Cheung J."/>
            <person name="David K."/>
            <person name="Warren B."/>
            <person name="Marsh K."/>
            <person name="Snowden K."/>
            <person name="Lin-Wang K."/>
            <person name="Brian L."/>
            <person name="Martinez-Sanchez M."/>
            <person name="Wang M."/>
            <person name="Ileperuma N."/>
            <person name="Macnee N."/>
            <person name="Campin R."/>
            <person name="Mcatee P."/>
            <person name="Drummond R."/>
            <person name="Espley R."/>
            <person name="Ireland H."/>
            <person name="Wu R."/>
            <person name="Atkinson R."/>
            <person name="Karunairetnam S."/>
            <person name="Bulley S."/>
            <person name="Chunkath S."/>
            <person name="Hanley Z."/>
            <person name="Storey R."/>
            <person name="Thrimawithana A."/>
            <person name="Thomson S."/>
            <person name="David C."/>
            <person name="Testolin R."/>
        </authorList>
    </citation>
    <scope>NUCLEOTIDE SEQUENCE [LARGE SCALE GENOMIC DNA]</scope>
    <source>
        <strain evidence="3">cv. Red5</strain>
        <tissue evidence="2">Young leaf</tissue>
    </source>
</reference>
<dbReference type="EMBL" id="NKQK01000014">
    <property type="protein sequence ID" value="PSS11974.1"/>
    <property type="molecule type" value="Genomic_DNA"/>
</dbReference>
<feature type="region of interest" description="Disordered" evidence="1">
    <location>
        <begin position="1"/>
        <end position="83"/>
    </location>
</feature>
<comment type="caution">
    <text evidence="2">The sequence shown here is derived from an EMBL/GenBank/DDBJ whole genome shotgun (WGS) entry which is preliminary data.</text>
</comment>
<organism evidence="2 3">
    <name type="scientific">Actinidia chinensis var. chinensis</name>
    <name type="common">Chinese soft-hair kiwi</name>
    <dbReference type="NCBI Taxonomy" id="1590841"/>
    <lineage>
        <taxon>Eukaryota</taxon>
        <taxon>Viridiplantae</taxon>
        <taxon>Streptophyta</taxon>
        <taxon>Embryophyta</taxon>
        <taxon>Tracheophyta</taxon>
        <taxon>Spermatophyta</taxon>
        <taxon>Magnoliopsida</taxon>
        <taxon>eudicotyledons</taxon>
        <taxon>Gunneridae</taxon>
        <taxon>Pentapetalae</taxon>
        <taxon>asterids</taxon>
        <taxon>Ericales</taxon>
        <taxon>Actinidiaceae</taxon>
        <taxon>Actinidia</taxon>
    </lineage>
</organism>
<dbReference type="OMA" id="TICESNG"/>
<feature type="region of interest" description="Disordered" evidence="1">
    <location>
        <begin position="249"/>
        <end position="296"/>
    </location>
</feature>
<dbReference type="GO" id="GO:0017053">
    <property type="term" value="C:transcription repressor complex"/>
    <property type="evidence" value="ECO:0007669"/>
    <property type="project" value="InterPro"/>
</dbReference>
<dbReference type="InParanoid" id="A0A2R6QQ12"/>
<dbReference type="STRING" id="1590841.A0A2R6QQ12"/>
<feature type="region of interest" description="Disordered" evidence="1">
    <location>
        <begin position="186"/>
        <end position="215"/>
    </location>
</feature>
<keyword evidence="3" id="KW-1185">Reference proteome</keyword>
<gene>
    <name evidence="2" type="ORF">CEY00_Acc16186</name>
</gene>
<evidence type="ECO:0000256" key="1">
    <source>
        <dbReference type="SAM" id="MobiDB-lite"/>
    </source>
</evidence>
<dbReference type="InterPro" id="IPR028226">
    <property type="entry name" value="LIN37"/>
</dbReference>
<dbReference type="Gramene" id="PSS11974">
    <property type="protein sequence ID" value="PSS11974"/>
    <property type="gene ID" value="CEY00_Acc16186"/>
</dbReference>
<evidence type="ECO:0000313" key="3">
    <source>
        <dbReference type="Proteomes" id="UP000241394"/>
    </source>
</evidence>
<dbReference type="PANTHER" id="PTHR37173:SF1">
    <property type="entry name" value="PROLINE-RICH FAMILY PROTEIN"/>
    <property type="match status" value="1"/>
</dbReference>